<dbReference type="EMBL" id="PEUM01000045">
    <property type="protein sequence ID" value="PIV25430.1"/>
    <property type="molecule type" value="Genomic_DNA"/>
</dbReference>
<gene>
    <name evidence="2" type="ORF">COS38_01645</name>
</gene>
<dbReference type="AlphaFoldDB" id="A0A2M7CII0"/>
<evidence type="ECO:0000256" key="1">
    <source>
        <dbReference type="SAM" id="MobiDB-lite"/>
    </source>
</evidence>
<protein>
    <submittedName>
        <fullName evidence="2">Uncharacterized protein</fullName>
    </submittedName>
</protein>
<feature type="compositionally biased region" description="Basic and acidic residues" evidence="1">
    <location>
        <begin position="78"/>
        <end position="96"/>
    </location>
</feature>
<accession>A0A2M7CII0</accession>
<dbReference type="Proteomes" id="UP000229966">
    <property type="component" value="Unassembled WGS sequence"/>
</dbReference>
<evidence type="ECO:0000313" key="2">
    <source>
        <dbReference type="EMBL" id="PIV25430.1"/>
    </source>
</evidence>
<feature type="non-terminal residue" evidence="2">
    <location>
        <position position="1"/>
    </location>
</feature>
<proteinExistence type="predicted"/>
<evidence type="ECO:0000313" key="3">
    <source>
        <dbReference type="Proteomes" id="UP000229966"/>
    </source>
</evidence>
<reference evidence="3" key="1">
    <citation type="submission" date="2017-09" db="EMBL/GenBank/DDBJ databases">
        <title>Depth-based differentiation of microbial function through sediment-hosted aquifers and enrichment of novel symbionts in the deep terrestrial subsurface.</title>
        <authorList>
            <person name="Probst A.J."/>
            <person name="Ladd B."/>
            <person name="Jarett J.K."/>
            <person name="Geller-Mcgrath D.E."/>
            <person name="Sieber C.M.K."/>
            <person name="Emerson J.B."/>
            <person name="Anantharaman K."/>
            <person name="Thomas B.C."/>
            <person name="Malmstrom R."/>
            <person name="Stieglmeier M."/>
            <person name="Klingl A."/>
            <person name="Woyke T."/>
            <person name="Ryan C.M."/>
            <person name="Banfield J.F."/>
        </authorList>
    </citation>
    <scope>NUCLEOTIDE SEQUENCE [LARGE SCALE GENOMIC DNA]</scope>
</reference>
<feature type="region of interest" description="Disordered" evidence="1">
    <location>
        <begin position="69"/>
        <end position="96"/>
    </location>
</feature>
<organism evidence="2 3">
    <name type="scientific">Candidatus Berkelbacteria bacterium CG03_land_8_20_14_0_80_40_36</name>
    <dbReference type="NCBI Taxonomy" id="1974509"/>
    <lineage>
        <taxon>Bacteria</taxon>
        <taxon>Candidatus Berkelbacteria</taxon>
    </lineage>
</organism>
<comment type="caution">
    <text evidence="2">The sequence shown here is derived from an EMBL/GenBank/DDBJ whole genome shotgun (WGS) entry which is preliminary data.</text>
</comment>
<sequence>KTGWLAMTESRLARKDGKIIVIARSAAIAKRRGNLAKSLVTRGGRLPRLLARNDGKIVVVARSKASAERRGNLAKSLSDGREGLPRRLARNDGRKIARKDTGGRDCFAGWLAMTENRLARNDGKPTGSQ</sequence>
<name>A0A2M7CII0_9BACT</name>